<gene>
    <name evidence="1" type="ORF">INT80_12330</name>
</gene>
<organism evidence="1">
    <name type="scientific">Gallibacterium anatis</name>
    <dbReference type="NCBI Taxonomy" id="750"/>
    <lineage>
        <taxon>Bacteria</taxon>
        <taxon>Pseudomonadati</taxon>
        <taxon>Pseudomonadota</taxon>
        <taxon>Gammaproteobacteria</taxon>
        <taxon>Pasteurellales</taxon>
        <taxon>Pasteurellaceae</taxon>
        <taxon>Gallibacterium</taxon>
    </lineage>
</organism>
<protein>
    <submittedName>
        <fullName evidence="1">Uncharacterized protein</fullName>
    </submittedName>
</protein>
<sequence length="71" mass="7810">MILPQVLELQAEVGDWVIITAGDQSVKLTKTANNGWEKSTEADWITINGNTATIQLILRKFPYGTTVTASF</sequence>
<comment type="caution">
    <text evidence="1">The sequence shown here is derived from an EMBL/GenBank/DDBJ whole genome shotgun (WGS) entry which is preliminary data.</text>
</comment>
<dbReference type="EMBL" id="JADION010000041">
    <property type="protein sequence ID" value="MBF4102951.1"/>
    <property type="molecule type" value="Genomic_DNA"/>
</dbReference>
<name>A0A930Y5F3_9PAST</name>
<accession>A0A930Y5F3</accession>
<proteinExistence type="predicted"/>
<dbReference type="AlphaFoldDB" id="A0A930Y5F3"/>
<evidence type="ECO:0000313" key="1">
    <source>
        <dbReference type="EMBL" id="MBF4102951.1"/>
    </source>
</evidence>
<reference evidence="1" key="1">
    <citation type="submission" date="2020-11" db="EMBL/GenBank/DDBJ databases">
        <title>Gallibacterium anatis 1637, full genome, WGS.</title>
        <authorList>
            <person name="Laishevtcev A.I."/>
            <person name="Yakimova E.A."/>
            <person name="Petkovich D."/>
            <person name="Stepanova T.V."/>
            <person name="Kalendr R.S."/>
            <person name="Rubalsky E.O."/>
            <person name="Zulkarneev E.R."/>
            <person name="Aleshkin A.V."/>
        </authorList>
    </citation>
    <scope>NUCLEOTIDE SEQUENCE</scope>
    <source>
        <strain evidence="1">1637</strain>
    </source>
</reference>